<dbReference type="EMBL" id="JABBNB010000036">
    <property type="protein sequence ID" value="NMO04520.1"/>
    <property type="molecule type" value="Genomic_DNA"/>
</dbReference>
<evidence type="ECO:0000313" key="1">
    <source>
        <dbReference type="EMBL" id="NMO04520.1"/>
    </source>
</evidence>
<accession>A0A848L0N6</accession>
<gene>
    <name evidence="1" type="ORF">HH308_25195</name>
</gene>
<comment type="caution">
    <text evidence="1">The sequence shown here is derived from an EMBL/GenBank/DDBJ whole genome shotgun (WGS) entry which is preliminary data.</text>
</comment>
<protein>
    <submittedName>
        <fullName evidence="1">Uncharacterized protein</fullName>
    </submittedName>
</protein>
<proteinExistence type="predicted"/>
<sequence length="103" mass="11470">MTREIGDIERDRSAALFNNCHLVEVVNAIAQNGRKPFTTRNIANNTSLSDSVVRPVIRRLVDSRLLEPTTSNSTGRGRSPNYLRTTNASGWTELKALCRKLAD</sequence>
<dbReference type="Proteomes" id="UP000550729">
    <property type="component" value="Unassembled WGS sequence"/>
</dbReference>
<name>A0A848L0N6_9ACTN</name>
<dbReference type="RefSeq" id="WP_170197022.1">
    <property type="nucleotide sequence ID" value="NZ_JABBNB010000036.1"/>
</dbReference>
<evidence type="ECO:0000313" key="2">
    <source>
        <dbReference type="Proteomes" id="UP000550729"/>
    </source>
</evidence>
<organism evidence="1 2">
    <name type="scientific">Gordonia asplenii</name>
    <dbReference type="NCBI Taxonomy" id="2725283"/>
    <lineage>
        <taxon>Bacteria</taxon>
        <taxon>Bacillati</taxon>
        <taxon>Actinomycetota</taxon>
        <taxon>Actinomycetes</taxon>
        <taxon>Mycobacteriales</taxon>
        <taxon>Gordoniaceae</taxon>
        <taxon>Gordonia</taxon>
    </lineage>
</organism>
<dbReference type="Gene3D" id="1.10.10.10">
    <property type="entry name" value="Winged helix-like DNA-binding domain superfamily/Winged helix DNA-binding domain"/>
    <property type="match status" value="1"/>
</dbReference>
<dbReference type="AlphaFoldDB" id="A0A848L0N6"/>
<keyword evidence="2" id="KW-1185">Reference proteome</keyword>
<reference evidence="1 2" key="1">
    <citation type="submission" date="2020-04" db="EMBL/GenBank/DDBJ databases">
        <title>Gordonia sp. nov. TBRC 11910.</title>
        <authorList>
            <person name="Suriyachadkun C."/>
        </authorList>
    </citation>
    <scope>NUCLEOTIDE SEQUENCE [LARGE SCALE GENOMIC DNA]</scope>
    <source>
        <strain evidence="1 2">TBRC 11910</strain>
    </source>
</reference>
<dbReference type="InterPro" id="IPR036390">
    <property type="entry name" value="WH_DNA-bd_sf"/>
</dbReference>
<dbReference type="InterPro" id="IPR036388">
    <property type="entry name" value="WH-like_DNA-bd_sf"/>
</dbReference>
<dbReference type="SUPFAM" id="SSF46785">
    <property type="entry name" value="Winged helix' DNA-binding domain"/>
    <property type="match status" value="1"/>
</dbReference>